<dbReference type="Pfam" id="PF03100">
    <property type="entry name" value="CcmE"/>
    <property type="match status" value="1"/>
</dbReference>
<sequence>MTPRRQRMVAIGLVFAGVALAAVLVLQAFQENLMFFYSPTEVIAGSATEGNRFRLGGLVIDGSLRRETGSLEGQFDVTDTEHTLTVVYAGVLPDLFREGQGVIADGYLRADGAFRADEVLAKHDEEYMSPEVARMLEERGHPIDGTGEE</sequence>
<dbReference type="GO" id="GO:0017004">
    <property type="term" value="P:cytochrome complex assembly"/>
    <property type="evidence" value="ECO:0007669"/>
    <property type="project" value="UniProtKB-KW"/>
</dbReference>
<keyword evidence="8" id="KW-0408">Iron</keyword>
<evidence type="ECO:0000256" key="9">
    <source>
        <dbReference type="ARBA" id="ARBA00023136"/>
    </source>
</evidence>
<evidence type="ECO:0000256" key="3">
    <source>
        <dbReference type="ARBA" id="ARBA00022617"/>
    </source>
</evidence>
<dbReference type="GO" id="GO:0020037">
    <property type="term" value="F:heme binding"/>
    <property type="evidence" value="ECO:0007669"/>
    <property type="project" value="InterPro"/>
</dbReference>
<keyword evidence="6" id="KW-0201">Cytochrome c-type biogenesis</keyword>
<dbReference type="GO" id="GO:0005886">
    <property type="term" value="C:plasma membrane"/>
    <property type="evidence" value="ECO:0007669"/>
    <property type="project" value="UniProtKB-SubCell"/>
</dbReference>
<evidence type="ECO:0008006" key="11">
    <source>
        <dbReference type="Google" id="ProtNLM"/>
    </source>
</evidence>
<dbReference type="Gene3D" id="2.40.50.140">
    <property type="entry name" value="Nucleic acid-binding proteins"/>
    <property type="match status" value="1"/>
</dbReference>
<evidence type="ECO:0000256" key="8">
    <source>
        <dbReference type="ARBA" id="ARBA00023004"/>
    </source>
</evidence>
<evidence type="ECO:0000256" key="4">
    <source>
        <dbReference type="ARBA" id="ARBA00022692"/>
    </source>
</evidence>
<dbReference type="NCBIfam" id="NF009729">
    <property type="entry name" value="PRK13254.1-3"/>
    <property type="match status" value="1"/>
</dbReference>
<keyword evidence="5" id="KW-0479">Metal-binding</keyword>
<keyword evidence="4" id="KW-0812">Transmembrane</keyword>
<dbReference type="InterPro" id="IPR036127">
    <property type="entry name" value="CcmE-like_sf"/>
</dbReference>
<dbReference type="FunFam" id="2.40.50.140:FF:000104">
    <property type="entry name" value="Cytochrome c-type biogenesis protein CcmE"/>
    <property type="match status" value="1"/>
</dbReference>
<organism evidence="10">
    <name type="scientific">marine metagenome</name>
    <dbReference type="NCBI Taxonomy" id="408172"/>
    <lineage>
        <taxon>unclassified sequences</taxon>
        <taxon>metagenomes</taxon>
        <taxon>ecological metagenomes</taxon>
    </lineage>
</organism>
<comment type="subcellular location">
    <subcellularLocation>
        <location evidence="1">Cell inner membrane</location>
    </subcellularLocation>
</comment>
<dbReference type="GO" id="GO:0017003">
    <property type="term" value="P:protein-heme linkage"/>
    <property type="evidence" value="ECO:0007669"/>
    <property type="project" value="InterPro"/>
</dbReference>
<evidence type="ECO:0000256" key="6">
    <source>
        <dbReference type="ARBA" id="ARBA00022748"/>
    </source>
</evidence>
<dbReference type="GO" id="GO:0046872">
    <property type="term" value="F:metal ion binding"/>
    <property type="evidence" value="ECO:0007669"/>
    <property type="project" value="UniProtKB-KW"/>
</dbReference>
<evidence type="ECO:0000256" key="1">
    <source>
        <dbReference type="ARBA" id="ARBA00004533"/>
    </source>
</evidence>
<dbReference type="NCBIfam" id="NF009727">
    <property type="entry name" value="PRK13254.1-1"/>
    <property type="match status" value="1"/>
</dbReference>
<name>A0A382I1F3_9ZZZZ</name>
<keyword evidence="7" id="KW-1133">Transmembrane helix</keyword>
<reference evidence="10" key="1">
    <citation type="submission" date="2018-05" db="EMBL/GenBank/DDBJ databases">
        <authorList>
            <person name="Lanie J.A."/>
            <person name="Ng W.-L."/>
            <person name="Kazmierczak K.M."/>
            <person name="Andrzejewski T.M."/>
            <person name="Davidsen T.M."/>
            <person name="Wayne K.J."/>
            <person name="Tettelin H."/>
            <person name="Glass J.I."/>
            <person name="Rusch D."/>
            <person name="Podicherti R."/>
            <person name="Tsui H.-C.T."/>
            <person name="Winkler M.E."/>
        </authorList>
    </citation>
    <scope>NUCLEOTIDE SEQUENCE</scope>
</reference>
<accession>A0A382I1F3</accession>
<dbReference type="InterPro" id="IPR012340">
    <property type="entry name" value="NA-bd_OB-fold"/>
</dbReference>
<protein>
    <recommendedName>
        <fullName evidence="11">Cytochrome c-type biogenesis protein CcmE</fullName>
    </recommendedName>
</protein>
<keyword evidence="2" id="KW-1003">Cell membrane</keyword>
<gene>
    <name evidence="10" type="ORF">METZ01_LOCUS246003</name>
</gene>
<evidence type="ECO:0000256" key="2">
    <source>
        <dbReference type="ARBA" id="ARBA00022475"/>
    </source>
</evidence>
<dbReference type="HAMAP" id="MF_01959">
    <property type="entry name" value="CcmE"/>
    <property type="match status" value="1"/>
</dbReference>
<dbReference type="EMBL" id="UINC01064457">
    <property type="protein sequence ID" value="SVB93149.1"/>
    <property type="molecule type" value="Genomic_DNA"/>
</dbReference>
<proteinExistence type="inferred from homology"/>
<dbReference type="PANTHER" id="PTHR34128">
    <property type="entry name" value="CYTOCHROME C-TYPE BIOGENESIS PROTEIN CCME HOMOLOG, MITOCHONDRIAL"/>
    <property type="match status" value="1"/>
</dbReference>
<evidence type="ECO:0000256" key="7">
    <source>
        <dbReference type="ARBA" id="ARBA00022989"/>
    </source>
</evidence>
<dbReference type="InterPro" id="IPR004329">
    <property type="entry name" value="CcmE"/>
</dbReference>
<dbReference type="NCBIfam" id="NF009731">
    <property type="entry name" value="PRK13254.1-5"/>
    <property type="match status" value="1"/>
</dbReference>
<evidence type="ECO:0000313" key="10">
    <source>
        <dbReference type="EMBL" id="SVB93149.1"/>
    </source>
</evidence>
<dbReference type="SUPFAM" id="SSF82093">
    <property type="entry name" value="Heme chaperone CcmE"/>
    <property type="match status" value="1"/>
</dbReference>
<keyword evidence="9" id="KW-0472">Membrane</keyword>
<keyword evidence="3" id="KW-0349">Heme</keyword>
<dbReference type="PANTHER" id="PTHR34128:SF2">
    <property type="entry name" value="CYTOCHROME C-TYPE BIOGENESIS PROTEIN CCME HOMOLOG, MITOCHONDRIAL"/>
    <property type="match status" value="1"/>
</dbReference>
<evidence type="ECO:0000256" key="5">
    <source>
        <dbReference type="ARBA" id="ARBA00022723"/>
    </source>
</evidence>
<dbReference type="AlphaFoldDB" id="A0A382I1F3"/>